<evidence type="ECO:0000256" key="2">
    <source>
        <dbReference type="ARBA" id="ARBA00023125"/>
    </source>
</evidence>
<dbReference type="SMART" id="SM00530">
    <property type="entry name" value="HTH_XRE"/>
    <property type="match status" value="2"/>
</dbReference>
<evidence type="ECO:0000313" key="7">
    <source>
        <dbReference type="Proteomes" id="UP000295722"/>
    </source>
</evidence>
<dbReference type="AlphaFoldDB" id="A0A4R5MA10"/>
<dbReference type="PANTHER" id="PTHR40661:SF3">
    <property type="entry name" value="FELS-1 PROPHAGE TRANSCRIPTIONAL REGULATOR"/>
    <property type="match status" value="1"/>
</dbReference>
<dbReference type="InterPro" id="IPR001387">
    <property type="entry name" value="Cro/C1-type_HTH"/>
</dbReference>
<keyword evidence="2" id="KW-0238">DNA-binding</keyword>
<proteinExistence type="predicted"/>
<dbReference type="Gene3D" id="2.10.109.10">
    <property type="entry name" value="Umud Fragment, subunit A"/>
    <property type="match status" value="1"/>
</dbReference>
<evidence type="ECO:0000256" key="3">
    <source>
        <dbReference type="ARBA" id="ARBA00023163"/>
    </source>
</evidence>
<dbReference type="Proteomes" id="UP000295722">
    <property type="component" value="Unassembled WGS sequence"/>
</dbReference>
<feature type="domain" description="HTH cro/C1-type" evidence="5">
    <location>
        <begin position="7"/>
        <end position="61"/>
    </location>
</feature>
<dbReference type="PROSITE" id="PS50943">
    <property type="entry name" value="HTH_CROC1"/>
    <property type="match status" value="1"/>
</dbReference>
<dbReference type="InterPro" id="IPR039418">
    <property type="entry name" value="LexA-like"/>
</dbReference>
<keyword evidence="3" id="KW-0804">Transcription</keyword>
<dbReference type="Pfam" id="PF01381">
    <property type="entry name" value="HTH_3"/>
    <property type="match status" value="1"/>
</dbReference>
<dbReference type="Gene3D" id="1.10.260.40">
    <property type="entry name" value="lambda repressor-like DNA-binding domains"/>
    <property type="match status" value="1"/>
</dbReference>
<evidence type="ECO:0000256" key="4">
    <source>
        <dbReference type="SAM" id="MobiDB-lite"/>
    </source>
</evidence>
<dbReference type="SUPFAM" id="SSF47413">
    <property type="entry name" value="lambda repressor-like DNA-binding domains"/>
    <property type="match status" value="2"/>
</dbReference>
<sequence length="309" mass="33875">MEMKLWIHSARKKAGLTQEQLGERLGVTKGNMSAWENDRHEPSYAQIQEMAALVNLPLPDTGGAPAASAPVLGKPIRERLEEMRQENGLDTRAFADRLKIPAARVEAWLQNGAASVEDAVSIQSEFGYSVAWTLAGIGEKKVLAQPPEEPSPPPEGDPRTLSAYSHEYRPKAVSKCRRLAVVGMAQLGDNGIWADIEYAVGHGDGYVDWPTADTDAYALQCEGESMLPRIRPGEFVIVEPNQPIQPGDEVLVRSVDGRVMVKEFLYKAAGRCHLASVNVSHGRISISVEETEKMHYVGGIAKPSKWRPD</sequence>
<gene>
    <name evidence="6" type="ORF">EYW47_14450</name>
</gene>
<dbReference type="GO" id="GO:0003677">
    <property type="term" value="F:DNA binding"/>
    <property type="evidence" value="ECO:0007669"/>
    <property type="project" value="UniProtKB-KW"/>
</dbReference>
<organism evidence="6 7">
    <name type="scientific">Paraburkholderia silviterrae</name>
    <dbReference type="NCBI Taxonomy" id="2528715"/>
    <lineage>
        <taxon>Bacteria</taxon>
        <taxon>Pseudomonadati</taxon>
        <taxon>Pseudomonadota</taxon>
        <taxon>Betaproteobacteria</taxon>
        <taxon>Burkholderiales</taxon>
        <taxon>Burkholderiaceae</taxon>
        <taxon>Paraburkholderia</taxon>
    </lineage>
</organism>
<dbReference type="OrthoDB" id="9791537at2"/>
<evidence type="ECO:0000256" key="1">
    <source>
        <dbReference type="ARBA" id="ARBA00023015"/>
    </source>
</evidence>
<dbReference type="SUPFAM" id="SSF51306">
    <property type="entry name" value="LexA/Signal peptidase"/>
    <property type="match status" value="1"/>
</dbReference>
<comment type="caution">
    <text evidence="6">The sequence shown here is derived from an EMBL/GenBank/DDBJ whole genome shotgun (WGS) entry which is preliminary data.</text>
</comment>
<dbReference type="InterPro" id="IPR015927">
    <property type="entry name" value="Peptidase_S24_S26A/B/C"/>
</dbReference>
<dbReference type="PANTHER" id="PTHR40661">
    <property type="match status" value="1"/>
</dbReference>
<protein>
    <submittedName>
        <fullName evidence="6">LexA family transcriptional regulator</fullName>
    </submittedName>
</protein>
<feature type="region of interest" description="Disordered" evidence="4">
    <location>
        <begin position="143"/>
        <end position="162"/>
    </location>
</feature>
<evidence type="ECO:0000259" key="5">
    <source>
        <dbReference type="PROSITE" id="PS50943"/>
    </source>
</evidence>
<dbReference type="InterPro" id="IPR010982">
    <property type="entry name" value="Lambda_DNA-bd_dom_sf"/>
</dbReference>
<dbReference type="Pfam" id="PF00717">
    <property type="entry name" value="Peptidase_S24"/>
    <property type="match status" value="1"/>
</dbReference>
<dbReference type="EMBL" id="SMRP01000006">
    <property type="protein sequence ID" value="TDG23140.1"/>
    <property type="molecule type" value="Genomic_DNA"/>
</dbReference>
<dbReference type="InterPro" id="IPR036286">
    <property type="entry name" value="LexA/Signal_pep-like_sf"/>
</dbReference>
<dbReference type="CDD" id="cd00093">
    <property type="entry name" value="HTH_XRE"/>
    <property type="match status" value="2"/>
</dbReference>
<keyword evidence="7" id="KW-1185">Reference proteome</keyword>
<name>A0A4R5MA10_9BURK</name>
<dbReference type="CDD" id="cd06529">
    <property type="entry name" value="S24_LexA-like"/>
    <property type="match status" value="1"/>
</dbReference>
<evidence type="ECO:0000313" key="6">
    <source>
        <dbReference type="EMBL" id="TDG23140.1"/>
    </source>
</evidence>
<reference evidence="6 7" key="1">
    <citation type="submission" date="2019-03" db="EMBL/GenBank/DDBJ databases">
        <title>Paraburkholderia sp. 4M-K11, isolated from subtropical forest soil.</title>
        <authorList>
            <person name="Gao Z.-H."/>
            <person name="Qiu L.-H."/>
        </authorList>
    </citation>
    <scope>NUCLEOTIDE SEQUENCE [LARGE SCALE GENOMIC DNA]</scope>
    <source>
        <strain evidence="6 7">4M-K11</strain>
    </source>
</reference>
<accession>A0A4R5MA10</accession>
<keyword evidence="1" id="KW-0805">Transcription regulation</keyword>